<organism evidence="1 2">
    <name type="scientific">Niabella pedocola</name>
    <dbReference type="NCBI Taxonomy" id="1752077"/>
    <lineage>
        <taxon>Bacteria</taxon>
        <taxon>Pseudomonadati</taxon>
        <taxon>Bacteroidota</taxon>
        <taxon>Chitinophagia</taxon>
        <taxon>Chitinophagales</taxon>
        <taxon>Chitinophagaceae</taxon>
        <taxon>Niabella</taxon>
    </lineage>
</organism>
<keyword evidence="2" id="KW-1185">Reference proteome</keyword>
<evidence type="ECO:0008006" key="3">
    <source>
        <dbReference type="Google" id="ProtNLM"/>
    </source>
</evidence>
<proteinExistence type="predicted"/>
<accession>A0ABS8PK31</accession>
<name>A0ABS8PK31_9BACT</name>
<sequence length="188" mass="21351">MFKRYLFLLAVVIIGVNFCRAQSRPIRYSGIINTGAVFGSNNTKLQVQTIHGIQSDTWSAGIGVSLDDYFLRSFPVFIDVRKDIFNTANSPFIYGEGGINPVWRNIEESYRKIDHKTGAFYEGGVGYKIGLNQQMALIIAAGYSFKSFRADSYVKAYDTSQPLNWAWSNRTSDKYMLRRIALKIGLRF</sequence>
<protein>
    <recommendedName>
        <fullName evidence="3">Outer membrane protein beta-barrel domain-containing protein</fullName>
    </recommendedName>
</protein>
<comment type="caution">
    <text evidence="1">The sequence shown here is derived from an EMBL/GenBank/DDBJ whole genome shotgun (WGS) entry which is preliminary data.</text>
</comment>
<gene>
    <name evidence="1" type="ORF">LQ567_01705</name>
</gene>
<dbReference type="Proteomes" id="UP001199816">
    <property type="component" value="Unassembled WGS sequence"/>
</dbReference>
<dbReference type="RefSeq" id="WP_231002364.1">
    <property type="nucleotide sequence ID" value="NZ_JAJNEC010000003.1"/>
</dbReference>
<evidence type="ECO:0000313" key="1">
    <source>
        <dbReference type="EMBL" id="MCD2421458.1"/>
    </source>
</evidence>
<dbReference type="EMBL" id="JAJNEC010000003">
    <property type="protein sequence ID" value="MCD2421458.1"/>
    <property type="molecule type" value="Genomic_DNA"/>
</dbReference>
<evidence type="ECO:0000313" key="2">
    <source>
        <dbReference type="Proteomes" id="UP001199816"/>
    </source>
</evidence>
<reference evidence="1 2" key="1">
    <citation type="submission" date="2021-11" db="EMBL/GenBank/DDBJ databases">
        <title>Genomic of Niabella pedocola.</title>
        <authorList>
            <person name="Wu T."/>
        </authorList>
    </citation>
    <scope>NUCLEOTIDE SEQUENCE [LARGE SCALE GENOMIC DNA]</scope>
    <source>
        <strain evidence="1 2">JCM 31011</strain>
    </source>
</reference>